<keyword evidence="6" id="KW-0812">Transmembrane</keyword>
<evidence type="ECO:0000256" key="11">
    <source>
        <dbReference type="SAM" id="MobiDB-lite"/>
    </source>
</evidence>
<name>A0A369Q2K6_9SPHN</name>
<keyword evidence="13" id="KW-1185">Reference proteome</keyword>
<comment type="function">
    <text evidence="1 10">Controls the rotational direction of flagella during chemotaxis.</text>
</comment>
<keyword evidence="10" id="KW-0997">Cell inner membrane</keyword>
<keyword evidence="5 10" id="KW-0145">Chemotaxis</keyword>
<comment type="similarity">
    <text evidence="3 10">Belongs to the FliL family.</text>
</comment>
<evidence type="ECO:0000256" key="2">
    <source>
        <dbReference type="ARBA" id="ARBA00004162"/>
    </source>
</evidence>
<organism evidence="12 13">
    <name type="scientific">Alteripontixanthobacter maritimus</name>
    <dbReference type="NCBI Taxonomy" id="2161824"/>
    <lineage>
        <taxon>Bacteria</taxon>
        <taxon>Pseudomonadati</taxon>
        <taxon>Pseudomonadota</taxon>
        <taxon>Alphaproteobacteria</taxon>
        <taxon>Sphingomonadales</taxon>
        <taxon>Erythrobacteraceae</taxon>
        <taxon>Alteripontixanthobacter</taxon>
    </lineage>
</organism>
<feature type="region of interest" description="Disordered" evidence="11">
    <location>
        <begin position="63"/>
        <end position="82"/>
    </location>
</feature>
<evidence type="ECO:0000256" key="4">
    <source>
        <dbReference type="ARBA" id="ARBA00022475"/>
    </source>
</evidence>
<dbReference type="GO" id="GO:0071978">
    <property type="term" value="P:bacterial-type flagellum-dependent swarming motility"/>
    <property type="evidence" value="ECO:0007669"/>
    <property type="project" value="TreeGrafter"/>
</dbReference>
<evidence type="ECO:0000313" key="13">
    <source>
        <dbReference type="Proteomes" id="UP000253727"/>
    </source>
</evidence>
<evidence type="ECO:0000256" key="8">
    <source>
        <dbReference type="ARBA" id="ARBA00022989"/>
    </source>
</evidence>
<dbReference type="OrthoDB" id="7058946at2"/>
<dbReference type="InterPro" id="IPR005503">
    <property type="entry name" value="FliL"/>
</dbReference>
<evidence type="ECO:0000313" key="12">
    <source>
        <dbReference type="EMBL" id="RDC59133.1"/>
    </source>
</evidence>
<gene>
    <name evidence="12" type="ORF">HME9302_00318</name>
</gene>
<dbReference type="Pfam" id="PF03748">
    <property type="entry name" value="FliL"/>
    <property type="match status" value="1"/>
</dbReference>
<dbReference type="GO" id="GO:0006935">
    <property type="term" value="P:chemotaxis"/>
    <property type="evidence" value="ECO:0007669"/>
    <property type="project" value="UniProtKB-KW"/>
</dbReference>
<keyword evidence="4" id="KW-1003">Cell membrane</keyword>
<dbReference type="AlphaFoldDB" id="A0A369Q2K6"/>
<dbReference type="PANTHER" id="PTHR35091">
    <property type="entry name" value="FLAGELLAR PROTEIN FLIL"/>
    <property type="match status" value="1"/>
</dbReference>
<evidence type="ECO:0000256" key="6">
    <source>
        <dbReference type="ARBA" id="ARBA00022692"/>
    </source>
</evidence>
<keyword evidence="8" id="KW-1133">Transmembrane helix</keyword>
<reference evidence="12 13" key="1">
    <citation type="submission" date="2018-04" db="EMBL/GenBank/DDBJ databases">
        <title>Altererythrobacter sp. HME9302 genome sequencing and assembly.</title>
        <authorList>
            <person name="Kang H."/>
            <person name="Kim H."/>
            <person name="Joh K."/>
        </authorList>
    </citation>
    <scope>NUCLEOTIDE SEQUENCE [LARGE SCALE GENOMIC DNA]</scope>
    <source>
        <strain evidence="12 13">HME9302</strain>
    </source>
</reference>
<dbReference type="PANTHER" id="PTHR35091:SF2">
    <property type="entry name" value="FLAGELLAR PROTEIN FLIL"/>
    <property type="match status" value="1"/>
</dbReference>
<keyword evidence="7 10" id="KW-0283">Flagellar rotation</keyword>
<sequence>MTSPATDTAVPKKKSKLKPLLLGAVLLAMGAGGAAGAMHMGYIGSASADDGPDTPHLVLKGSEDPYFPEGTDKEQSEAVDGEGGSKYRTVYYNFEEGFTSNLKDSSGLVQVSLAASTRHDGRVLQWLDRHELAVRSAMLVELANTSEDDAYSVSGKAKLQKRLAEATNRVLTEREGFGGVDAIYFRSYLVQ</sequence>
<dbReference type="GO" id="GO:0009425">
    <property type="term" value="C:bacterial-type flagellum basal body"/>
    <property type="evidence" value="ECO:0007669"/>
    <property type="project" value="InterPro"/>
</dbReference>
<comment type="caution">
    <text evidence="12">The sequence shown here is derived from an EMBL/GenBank/DDBJ whole genome shotgun (WGS) entry which is preliminary data.</text>
</comment>
<evidence type="ECO:0000256" key="9">
    <source>
        <dbReference type="ARBA" id="ARBA00023136"/>
    </source>
</evidence>
<accession>A0A369Q2K6</accession>
<evidence type="ECO:0000256" key="7">
    <source>
        <dbReference type="ARBA" id="ARBA00022779"/>
    </source>
</evidence>
<dbReference type="RefSeq" id="WP_115365546.1">
    <property type="nucleotide sequence ID" value="NZ_QBKA01000002.1"/>
</dbReference>
<evidence type="ECO:0000256" key="5">
    <source>
        <dbReference type="ARBA" id="ARBA00022500"/>
    </source>
</evidence>
<dbReference type="EMBL" id="QBKA01000002">
    <property type="protein sequence ID" value="RDC59133.1"/>
    <property type="molecule type" value="Genomic_DNA"/>
</dbReference>
<proteinExistence type="inferred from homology"/>
<comment type="subcellular location">
    <subcellularLocation>
        <location evidence="10">Cell inner membrane</location>
    </subcellularLocation>
    <subcellularLocation>
        <location evidence="2">Cell membrane</location>
        <topology evidence="2">Single-pass membrane protein</topology>
    </subcellularLocation>
</comment>
<dbReference type="Proteomes" id="UP000253727">
    <property type="component" value="Unassembled WGS sequence"/>
</dbReference>
<evidence type="ECO:0000256" key="10">
    <source>
        <dbReference type="RuleBase" id="RU364125"/>
    </source>
</evidence>
<dbReference type="GO" id="GO:0005886">
    <property type="term" value="C:plasma membrane"/>
    <property type="evidence" value="ECO:0007669"/>
    <property type="project" value="UniProtKB-SubCell"/>
</dbReference>
<evidence type="ECO:0000256" key="3">
    <source>
        <dbReference type="ARBA" id="ARBA00008281"/>
    </source>
</evidence>
<keyword evidence="9 10" id="KW-0472">Membrane</keyword>
<evidence type="ECO:0000256" key="1">
    <source>
        <dbReference type="ARBA" id="ARBA00002254"/>
    </source>
</evidence>
<protein>
    <recommendedName>
        <fullName evidence="10">Flagellar protein FliL</fullName>
    </recommendedName>
</protein>